<dbReference type="InterPro" id="IPR018723">
    <property type="entry name" value="DUF2254_membrane"/>
</dbReference>
<dbReference type="RefSeq" id="WP_145879476.1">
    <property type="nucleotide sequence ID" value="NZ_CP046904.1"/>
</dbReference>
<reference evidence="2 5" key="3">
    <citation type="submission" date="2019-12" db="EMBL/GenBank/DDBJ databases">
        <title>Draft Genome Sequences of Six Type Strains of the Genus Massilia.</title>
        <authorList>
            <person name="Miess H."/>
            <person name="Frediansyah A."/>
            <person name="Goeker M."/>
            <person name="Gross H."/>
        </authorList>
    </citation>
    <scope>NUCLEOTIDE SEQUENCE [LARGE SCALE GENOMIC DNA]</scope>
    <source>
        <strain evidence="2 5">DSM 26639</strain>
    </source>
</reference>
<feature type="transmembrane region" description="Helical" evidence="1">
    <location>
        <begin position="103"/>
        <end position="126"/>
    </location>
</feature>
<dbReference type="Proteomes" id="UP000437862">
    <property type="component" value="Chromosome"/>
</dbReference>
<keyword evidence="1" id="KW-0812">Transmembrane</keyword>
<sequence>MRERLRFLLSRLRERLWIKPLLACALSVIGVLLAHLADRLVEGAVPEVTQTSVVELLKIIAASMLAIATFAVASMVSAYASAGQIATARAFPLIVADDVSQNALSTFIGAFIFSIVGISAAMNGYYGPAGRLTLFTLMVVVLVIVVLTFVRWVDRIARLGRIGAIVEKVERATAAALARRQCQPFLGGVPAAAPKEGVPVHGHRIGYVQHVDVARLQRVAAEHDLRVSVAVLPGTYVSPGRPLCHLQCPQYRDVSAAHRAFQQAFTIGTQRQFDDDPRFGLVVLAEIAGRALSPGINDPGTAIGVLGSLQRLLAALSRGGLPDPPTCERVAVPALALDDLFDDAFNAIARDGAGIVEVALRLQRHLGELGREDPALRALARRHADLALRRSEHALGFAPDLHQVRARHAQYWGSSDQSGRDHAAEGRE</sequence>
<evidence type="ECO:0000256" key="1">
    <source>
        <dbReference type="SAM" id="Phobius"/>
    </source>
</evidence>
<reference evidence="3" key="2">
    <citation type="submission" date="2019-07" db="EMBL/GenBank/DDBJ databases">
        <authorList>
            <person name="Whitman W."/>
            <person name="Huntemann M."/>
            <person name="Clum A."/>
            <person name="Pillay M."/>
            <person name="Palaniappan K."/>
            <person name="Varghese N."/>
            <person name="Mikhailova N."/>
            <person name="Stamatis D."/>
            <person name="Reddy T."/>
            <person name="Daum C."/>
            <person name="Shapiro N."/>
            <person name="Ivanova N."/>
            <person name="Kyrpides N."/>
            <person name="Woyke T."/>
        </authorList>
    </citation>
    <scope>NUCLEOTIDE SEQUENCE</scope>
    <source>
        <strain evidence="3">CGMCC 1.10685</strain>
    </source>
</reference>
<reference evidence="3 4" key="1">
    <citation type="journal article" date="2015" name="Stand. Genomic Sci.">
        <title>Genomic Encyclopedia of Bacterial and Archaeal Type Strains, Phase III: the genomes of soil and plant-associated and newly described type strains.</title>
        <authorList>
            <person name="Whitman W.B."/>
            <person name="Woyke T."/>
            <person name="Klenk H.P."/>
            <person name="Zhou Y."/>
            <person name="Lilburn T.G."/>
            <person name="Beck B.J."/>
            <person name="De Vos P."/>
            <person name="Vandamme P."/>
            <person name="Eisen J.A."/>
            <person name="Garrity G."/>
            <person name="Hugenholtz P."/>
            <person name="Kyrpides N.C."/>
        </authorList>
    </citation>
    <scope>NUCLEOTIDE SEQUENCE [LARGE SCALE GENOMIC DNA]</scope>
    <source>
        <strain evidence="3 4">CGMCC 1.10685</strain>
    </source>
</reference>
<evidence type="ECO:0000313" key="4">
    <source>
        <dbReference type="Proteomes" id="UP000315112"/>
    </source>
</evidence>
<gene>
    <name evidence="2" type="ORF">GO485_00175</name>
    <name evidence="3" type="ORF">IP92_04535</name>
</gene>
<keyword evidence="5" id="KW-1185">Reference proteome</keyword>
<evidence type="ECO:0000313" key="2">
    <source>
        <dbReference type="EMBL" id="QGZ37621.1"/>
    </source>
</evidence>
<organism evidence="3 4">
    <name type="scientific">Pseudoduganella flava</name>
    <dbReference type="NCBI Taxonomy" id="871742"/>
    <lineage>
        <taxon>Bacteria</taxon>
        <taxon>Pseudomonadati</taxon>
        <taxon>Pseudomonadota</taxon>
        <taxon>Betaproteobacteria</taxon>
        <taxon>Burkholderiales</taxon>
        <taxon>Oxalobacteraceae</taxon>
        <taxon>Telluria group</taxon>
        <taxon>Pseudoduganella</taxon>
    </lineage>
</organism>
<dbReference type="EMBL" id="VLKW01000010">
    <property type="protein sequence ID" value="TWI44017.1"/>
    <property type="molecule type" value="Genomic_DNA"/>
</dbReference>
<accession>A0A562PHW9</accession>
<proteinExistence type="predicted"/>
<dbReference type="Proteomes" id="UP000315112">
    <property type="component" value="Unassembled WGS sequence"/>
</dbReference>
<feature type="transmembrane region" description="Helical" evidence="1">
    <location>
        <begin position="59"/>
        <end position="82"/>
    </location>
</feature>
<feature type="transmembrane region" description="Helical" evidence="1">
    <location>
        <begin position="132"/>
        <end position="153"/>
    </location>
</feature>
<dbReference type="EMBL" id="CP046904">
    <property type="protein sequence ID" value="QGZ37621.1"/>
    <property type="molecule type" value="Genomic_DNA"/>
</dbReference>
<name>A0A562PHW9_9BURK</name>
<keyword evidence="1" id="KW-1133">Transmembrane helix</keyword>
<evidence type="ECO:0000313" key="3">
    <source>
        <dbReference type="EMBL" id="TWI44017.1"/>
    </source>
</evidence>
<keyword evidence="1" id="KW-0472">Membrane</keyword>
<dbReference type="OrthoDB" id="2955631at2"/>
<evidence type="ECO:0000313" key="5">
    <source>
        <dbReference type="Proteomes" id="UP000437862"/>
    </source>
</evidence>
<protein>
    <submittedName>
        <fullName evidence="2">DUF2254 domain-containing protein</fullName>
    </submittedName>
    <submittedName>
        <fullName evidence="3">Putative membrane protein</fullName>
    </submittedName>
</protein>
<dbReference type="AlphaFoldDB" id="A0A562PHW9"/>
<dbReference type="Pfam" id="PF10011">
    <property type="entry name" value="DUF2254"/>
    <property type="match status" value="1"/>
</dbReference>